<name>A0A644T648_9ZZZZ</name>
<organism evidence="1">
    <name type="scientific">bioreactor metagenome</name>
    <dbReference type="NCBI Taxonomy" id="1076179"/>
    <lineage>
        <taxon>unclassified sequences</taxon>
        <taxon>metagenomes</taxon>
        <taxon>ecological metagenomes</taxon>
    </lineage>
</organism>
<gene>
    <name evidence="1" type="ORF">SDC9_07944</name>
</gene>
<accession>A0A644T648</accession>
<reference evidence="1" key="1">
    <citation type="submission" date="2019-08" db="EMBL/GenBank/DDBJ databases">
        <authorList>
            <person name="Kucharzyk K."/>
            <person name="Murdoch R.W."/>
            <person name="Higgins S."/>
            <person name="Loffler F."/>
        </authorList>
    </citation>
    <scope>NUCLEOTIDE SEQUENCE</scope>
</reference>
<proteinExistence type="predicted"/>
<sequence length="119" mass="13766">MVFILNIQNLTQSLKICYHKNTLLKACSFEYSPKNTYIMTVIEVQATILVPFDQKEMDRNPRVKKLFLAHGEETFIHEVLEKYFSDSEIGKIFAGGLRGWQLRLEKLLEEAAQEAGKVE</sequence>
<dbReference type="EMBL" id="VSSQ01000017">
    <property type="protein sequence ID" value="MPL62330.1"/>
    <property type="molecule type" value="Genomic_DNA"/>
</dbReference>
<dbReference type="AlphaFoldDB" id="A0A644T648"/>
<comment type="caution">
    <text evidence="1">The sequence shown here is derived from an EMBL/GenBank/DDBJ whole genome shotgun (WGS) entry which is preliminary data.</text>
</comment>
<protein>
    <submittedName>
        <fullName evidence="1">Uncharacterized protein</fullName>
    </submittedName>
</protein>
<evidence type="ECO:0000313" key="1">
    <source>
        <dbReference type="EMBL" id="MPL62330.1"/>
    </source>
</evidence>